<accession>A0A923PIV0</accession>
<feature type="signal peptide" evidence="1">
    <location>
        <begin position="1"/>
        <end position="23"/>
    </location>
</feature>
<protein>
    <submittedName>
        <fullName evidence="2">Uncharacterized protein</fullName>
    </submittedName>
</protein>
<reference evidence="2" key="1">
    <citation type="submission" date="2020-08" db="EMBL/GenBank/DDBJ databases">
        <title>Lewinella bacteria from marine environments.</title>
        <authorList>
            <person name="Zhong Y."/>
        </authorList>
    </citation>
    <scope>NUCLEOTIDE SEQUENCE</scope>
    <source>
        <strain evidence="2">KCTC 42187</strain>
    </source>
</reference>
<dbReference type="Proteomes" id="UP000650081">
    <property type="component" value="Unassembled WGS sequence"/>
</dbReference>
<proteinExistence type="predicted"/>
<keyword evidence="3" id="KW-1185">Reference proteome</keyword>
<comment type="caution">
    <text evidence="2">The sequence shown here is derived from an EMBL/GenBank/DDBJ whole genome shotgun (WGS) entry which is preliminary data.</text>
</comment>
<dbReference type="InterPro" id="IPR015943">
    <property type="entry name" value="WD40/YVTN_repeat-like_dom_sf"/>
</dbReference>
<organism evidence="2 3">
    <name type="scientific">Neolewinella lacunae</name>
    <dbReference type="NCBI Taxonomy" id="1517758"/>
    <lineage>
        <taxon>Bacteria</taxon>
        <taxon>Pseudomonadati</taxon>
        <taxon>Bacteroidota</taxon>
        <taxon>Saprospiria</taxon>
        <taxon>Saprospirales</taxon>
        <taxon>Lewinellaceae</taxon>
        <taxon>Neolewinella</taxon>
    </lineage>
</organism>
<sequence>MKPPKFFFLLLLATIFACRGQNAPEAGAVQPALELGDTVPALSKDIWYIFQASNGDYWFGSASDGAYRYDGKVLLYFSAADGLGSGGIRGIQEDKKGQIFFTTLAGISKFDGQSFQTLEPVIANGPEEHWALQADDLWFSTLGKEGEQGPSRYDGEKLYQLQFPKHHLADAYFAEFPDKPWSPYDVYSIYRDRKGQVWFGTSNFGVGRYDGKSLGWLYEDHLTNTPEGGSFGIRSILEDAEGKYWFCNNRFRYDIAAGVSDADGKALLEYRRSPGIRGLSTARGADHIYFFSVVEDAAGDLWMVTYDEGVWRYDGQSVTHYPVKKGTKDLSLFSLYQDRKGELWVGTHEAGVYKFDGTNFVPFVL</sequence>
<dbReference type="RefSeq" id="WP_187465514.1">
    <property type="nucleotide sequence ID" value="NZ_JACSIT010000066.1"/>
</dbReference>
<evidence type="ECO:0000256" key="1">
    <source>
        <dbReference type="SAM" id="SignalP"/>
    </source>
</evidence>
<evidence type="ECO:0000313" key="3">
    <source>
        <dbReference type="Proteomes" id="UP000650081"/>
    </source>
</evidence>
<dbReference type="EMBL" id="JACSIT010000066">
    <property type="protein sequence ID" value="MBC6993395.1"/>
    <property type="molecule type" value="Genomic_DNA"/>
</dbReference>
<dbReference type="Pfam" id="PF07494">
    <property type="entry name" value="Reg_prop"/>
    <property type="match status" value="2"/>
</dbReference>
<gene>
    <name evidence="2" type="ORF">H9S92_04420</name>
</gene>
<dbReference type="AlphaFoldDB" id="A0A923PIV0"/>
<dbReference type="InterPro" id="IPR011110">
    <property type="entry name" value="Reg_prop"/>
</dbReference>
<feature type="chain" id="PRO_5037963327" evidence="1">
    <location>
        <begin position="24"/>
        <end position="365"/>
    </location>
</feature>
<dbReference type="PROSITE" id="PS51257">
    <property type="entry name" value="PROKAR_LIPOPROTEIN"/>
    <property type="match status" value="1"/>
</dbReference>
<evidence type="ECO:0000313" key="2">
    <source>
        <dbReference type="EMBL" id="MBC6993395.1"/>
    </source>
</evidence>
<name>A0A923PIV0_9BACT</name>
<keyword evidence="1" id="KW-0732">Signal</keyword>
<dbReference type="Gene3D" id="2.130.10.10">
    <property type="entry name" value="YVTN repeat-like/Quinoprotein amine dehydrogenase"/>
    <property type="match status" value="2"/>
</dbReference>
<dbReference type="SUPFAM" id="SSF63829">
    <property type="entry name" value="Calcium-dependent phosphotriesterase"/>
    <property type="match status" value="1"/>
</dbReference>